<protein>
    <recommendedName>
        <fullName evidence="3">N-acetylglucosamine-6-phosphate deacetylase</fullName>
        <ecNumber evidence="2">3.5.1.25</ecNumber>
    </recommendedName>
</protein>
<dbReference type="PIRSF" id="PIRSF038994">
    <property type="entry name" value="NagA"/>
    <property type="match status" value="1"/>
</dbReference>
<dbReference type="EC" id="3.5.1.25" evidence="2"/>
<keyword evidence="5 9" id="KW-0378">Hydrolase</keyword>
<feature type="active site" description="Proton donor/acceptor" evidence="10">
    <location>
        <position position="285"/>
    </location>
</feature>
<evidence type="ECO:0000256" key="12">
    <source>
        <dbReference type="PIRSR" id="PIRSR038994-3"/>
    </source>
</evidence>
<comment type="cofactor">
    <cofactor evidence="12">
        <name>a divalent metal cation</name>
        <dbReference type="ChEBI" id="CHEBI:60240"/>
    </cofactor>
    <text evidence="12">Binds 1 divalent metal cation per subunit.</text>
</comment>
<dbReference type="PANTHER" id="PTHR11113">
    <property type="entry name" value="N-ACETYLGLUCOSAMINE-6-PHOSPHATE DEACETYLASE"/>
    <property type="match status" value="1"/>
</dbReference>
<dbReference type="Proteomes" id="UP000070352">
    <property type="component" value="Unassembled WGS sequence"/>
</dbReference>
<dbReference type="NCBIfam" id="TIGR00221">
    <property type="entry name" value="nagA"/>
    <property type="match status" value="1"/>
</dbReference>
<reference evidence="14 15" key="1">
    <citation type="submission" date="2016-02" db="EMBL/GenBank/DDBJ databases">
        <title>Draft Genome for Tepidibacillus decaturensis nov. sp. Strain Z9, an Anaerobic, Moderately Thermophilic and Heterotrophic Bacterium from Deep Subsurface of the Illinois Basin, USA.</title>
        <authorList>
            <person name="Dong Y."/>
            <person name="Chang J.Y."/>
            <person name="Sanford R."/>
            <person name="Fouke B.W."/>
        </authorList>
    </citation>
    <scope>NUCLEOTIDE SEQUENCE [LARGE SCALE GENOMIC DNA]</scope>
    <source>
        <strain evidence="14 15">Z9</strain>
    </source>
</reference>
<comment type="caution">
    <text evidence="14">The sequence shown here is derived from an EMBL/GenBank/DDBJ whole genome shotgun (WGS) entry which is preliminary data.</text>
</comment>
<organism evidence="14 15">
    <name type="scientific">Tepidibacillus decaturensis</name>
    <dbReference type="NCBI Taxonomy" id="1413211"/>
    <lineage>
        <taxon>Bacteria</taxon>
        <taxon>Bacillati</taxon>
        <taxon>Bacillota</taxon>
        <taxon>Bacilli</taxon>
        <taxon>Bacillales</taxon>
        <taxon>Bacillaceae</taxon>
        <taxon>Tepidibacillus</taxon>
    </lineage>
</organism>
<keyword evidence="4 12" id="KW-0479">Metal-binding</keyword>
<evidence type="ECO:0000256" key="6">
    <source>
        <dbReference type="ARBA" id="ARBA00023277"/>
    </source>
</evidence>
<evidence type="ECO:0000256" key="1">
    <source>
        <dbReference type="ARBA" id="ARBA00010716"/>
    </source>
</evidence>
<keyword evidence="15" id="KW-1185">Reference proteome</keyword>
<keyword evidence="6 9" id="KW-0119">Carbohydrate metabolism</keyword>
<evidence type="ECO:0000256" key="2">
    <source>
        <dbReference type="ARBA" id="ARBA00011899"/>
    </source>
</evidence>
<feature type="binding site" evidence="11">
    <location>
        <begin position="318"/>
        <end position="320"/>
    </location>
    <ligand>
        <name>substrate</name>
    </ligand>
</feature>
<feature type="binding site" evidence="12">
    <location>
        <position position="140"/>
    </location>
    <ligand>
        <name>Zn(2+)</name>
        <dbReference type="ChEBI" id="CHEBI:29105"/>
    </ligand>
</feature>
<dbReference type="GO" id="GO:0008448">
    <property type="term" value="F:N-acetylglucosamine-6-phosphate deacetylase activity"/>
    <property type="evidence" value="ECO:0007669"/>
    <property type="project" value="UniProtKB-EC"/>
</dbReference>
<feature type="binding site" evidence="12">
    <location>
        <position position="206"/>
    </location>
    <ligand>
        <name>Zn(2+)</name>
        <dbReference type="ChEBI" id="CHEBI:29105"/>
    </ligand>
</feature>
<evidence type="ECO:0000256" key="4">
    <source>
        <dbReference type="ARBA" id="ARBA00022723"/>
    </source>
</evidence>
<dbReference type="FunFam" id="3.20.20.140:FF:000004">
    <property type="entry name" value="N-acetylglucosamine-6-phosphate deacetylase"/>
    <property type="match status" value="1"/>
</dbReference>
<evidence type="ECO:0000256" key="3">
    <source>
        <dbReference type="ARBA" id="ARBA00018029"/>
    </source>
</evidence>
<comment type="catalytic activity">
    <reaction evidence="7">
        <text>N-acetyl-D-glucosamine 6-phosphate + H2O = D-glucosamine 6-phosphate + acetate</text>
        <dbReference type="Rhea" id="RHEA:22936"/>
        <dbReference type="ChEBI" id="CHEBI:15377"/>
        <dbReference type="ChEBI" id="CHEBI:30089"/>
        <dbReference type="ChEBI" id="CHEBI:57513"/>
        <dbReference type="ChEBI" id="CHEBI:58725"/>
        <dbReference type="EC" id="3.5.1.25"/>
    </reaction>
</comment>
<evidence type="ECO:0000256" key="10">
    <source>
        <dbReference type="PIRSR" id="PIRSR038994-1"/>
    </source>
</evidence>
<comment type="pathway">
    <text evidence="8">Amino-sugar metabolism; N-acetylneuraminate degradation; D-fructose 6-phosphate from N-acetylneuraminate: step 4/5.</text>
</comment>
<dbReference type="SUPFAM" id="SSF51556">
    <property type="entry name" value="Metallo-dependent hydrolases"/>
    <property type="match status" value="1"/>
</dbReference>
<dbReference type="InterPro" id="IPR006680">
    <property type="entry name" value="Amidohydro-rel"/>
</dbReference>
<accession>A0A135L5J8</accession>
<dbReference type="OrthoDB" id="9776488at2"/>
<dbReference type="AlphaFoldDB" id="A0A135L5J8"/>
<dbReference type="SUPFAM" id="SSF51338">
    <property type="entry name" value="Composite domain of metallo-dependent hydrolases"/>
    <property type="match status" value="1"/>
</dbReference>
<dbReference type="CDD" id="cd00854">
    <property type="entry name" value="NagA"/>
    <property type="match status" value="1"/>
</dbReference>
<evidence type="ECO:0000313" key="15">
    <source>
        <dbReference type="Proteomes" id="UP000070352"/>
    </source>
</evidence>
<dbReference type="InterPro" id="IPR011059">
    <property type="entry name" value="Metal-dep_hydrolase_composite"/>
</dbReference>
<dbReference type="PANTHER" id="PTHR11113:SF14">
    <property type="entry name" value="N-ACETYLGLUCOSAMINE-6-PHOSPHATE DEACETYLASE"/>
    <property type="match status" value="1"/>
</dbReference>
<sequence length="400" mass="43859">MVPNRNRFIISNVTIFKQDEKIENGYIRIENGIILEIDEMDKFQNTDNIEVIQLSNDFKLIPGAIDLHIHGAAGADTMDATFEAIETIASALPKEGTTGFLATTITKEKEEIEQALINVANYMRTENGSGKAEVLGVHLEGPFISSKRAGAQPPHAIIEPDVELFKKWQTISGNHIKLVTLAPERKGGLELTAYLRETGVVTSIGHSDAIYQEVVEAIKVGVTHATHLFNGMRGLHHREPGVVGAVLLHDQVKAELIVDGIHVRPEMVKLVFQQKGKEGVVLVTDAMRAKCLGKGIYQLGGQEVFVDDQQASLKDGTLAGSILKMKDAMKNMMNFTDCTLEDVIHMSSINPAKQLNVFDRKGSIKVGKDADLVLLDKNNQVVITFCRGELAYNREGGKGI</sequence>
<feature type="domain" description="Amidohydrolase-related" evidence="13">
    <location>
        <begin position="60"/>
        <end position="390"/>
    </location>
</feature>
<dbReference type="EMBL" id="LSKU01000001">
    <property type="protein sequence ID" value="KXG44268.1"/>
    <property type="molecule type" value="Genomic_DNA"/>
</dbReference>
<comment type="similarity">
    <text evidence="1 9">Belongs to the metallo-dependent hydrolases superfamily. NagA family.</text>
</comment>
<dbReference type="InterPro" id="IPR003764">
    <property type="entry name" value="GlcNAc_6-P_deAcase"/>
</dbReference>
<evidence type="ECO:0000256" key="5">
    <source>
        <dbReference type="ARBA" id="ARBA00022801"/>
    </source>
</evidence>
<feature type="binding site" evidence="11">
    <location>
        <begin position="230"/>
        <end position="231"/>
    </location>
    <ligand>
        <name>substrate</name>
    </ligand>
</feature>
<evidence type="ECO:0000256" key="11">
    <source>
        <dbReference type="PIRSR" id="PIRSR038994-2"/>
    </source>
</evidence>
<feature type="binding site" evidence="12">
    <location>
        <position position="227"/>
    </location>
    <ligand>
        <name>Zn(2+)</name>
        <dbReference type="ChEBI" id="CHEBI:29105"/>
    </ligand>
</feature>
<dbReference type="InterPro" id="IPR032466">
    <property type="entry name" value="Metal_Hydrolase"/>
</dbReference>
<evidence type="ECO:0000256" key="9">
    <source>
        <dbReference type="PIRNR" id="PIRNR038994"/>
    </source>
</evidence>
<dbReference type="RefSeq" id="WP_068725786.1">
    <property type="nucleotide sequence ID" value="NZ_LSKU01000001.1"/>
</dbReference>
<gene>
    <name evidence="14" type="ORF">U473_09825</name>
</gene>
<feature type="binding site" evidence="11">
    <location>
        <position position="262"/>
    </location>
    <ligand>
        <name>substrate</name>
    </ligand>
</feature>
<dbReference type="STRING" id="1413211.U473_09825"/>
<evidence type="ECO:0000256" key="8">
    <source>
        <dbReference type="ARBA" id="ARBA00060590"/>
    </source>
</evidence>
<evidence type="ECO:0000256" key="7">
    <source>
        <dbReference type="ARBA" id="ARBA00047647"/>
    </source>
</evidence>
<dbReference type="Pfam" id="PF01979">
    <property type="entry name" value="Amidohydro_1"/>
    <property type="match status" value="1"/>
</dbReference>
<proteinExistence type="inferred from homology"/>
<dbReference type="Gene3D" id="3.20.20.140">
    <property type="entry name" value="Metal-dependent hydrolases"/>
    <property type="match status" value="1"/>
</dbReference>
<name>A0A135L5J8_9BACI</name>
<dbReference type="Gene3D" id="2.30.40.10">
    <property type="entry name" value="Urease, subunit C, domain 1"/>
    <property type="match status" value="1"/>
</dbReference>
<evidence type="ECO:0000313" key="14">
    <source>
        <dbReference type="EMBL" id="KXG44268.1"/>
    </source>
</evidence>
<feature type="binding site" evidence="11">
    <location>
        <position position="238"/>
    </location>
    <ligand>
        <name>substrate</name>
    </ligand>
</feature>
<evidence type="ECO:0000259" key="13">
    <source>
        <dbReference type="Pfam" id="PF01979"/>
    </source>
</evidence>
<dbReference type="GO" id="GO:0006046">
    <property type="term" value="P:N-acetylglucosamine catabolic process"/>
    <property type="evidence" value="ECO:0007669"/>
    <property type="project" value="TreeGrafter"/>
</dbReference>
<feature type="binding site" evidence="11">
    <location>
        <position position="151"/>
    </location>
    <ligand>
        <name>substrate</name>
    </ligand>
</feature>
<dbReference type="GO" id="GO:0046872">
    <property type="term" value="F:metal ion binding"/>
    <property type="evidence" value="ECO:0007669"/>
    <property type="project" value="UniProtKB-KW"/>
</dbReference>